<comment type="caution">
    <text evidence="3">The sequence shown here is derived from an EMBL/GenBank/DDBJ whole genome shotgun (WGS) entry which is preliminary data.</text>
</comment>
<dbReference type="EMBL" id="JAPTNE010000041">
    <property type="protein sequence ID" value="MCZ0809676.1"/>
    <property type="molecule type" value="Genomic_DNA"/>
</dbReference>
<dbReference type="InterPro" id="IPR008160">
    <property type="entry name" value="Collagen"/>
</dbReference>
<dbReference type="InterPro" id="IPR041415">
    <property type="entry name" value="BclA_C"/>
</dbReference>
<dbReference type="PANTHER" id="PTHR24023">
    <property type="entry name" value="COLLAGEN ALPHA"/>
    <property type="match status" value="1"/>
</dbReference>
<evidence type="ECO:0000259" key="2">
    <source>
        <dbReference type="Pfam" id="PF18573"/>
    </source>
</evidence>
<protein>
    <submittedName>
        <fullName evidence="3">Collagen-like protein</fullName>
    </submittedName>
</protein>
<dbReference type="GO" id="GO:0030198">
    <property type="term" value="P:extracellular matrix organization"/>
    <property type="evidence" value="ECO:0007669"/>
    <property type="project" value="TreeGrafter"/>
</dbReference>
<accession>A0AAP3DK02</accession>
<dbReference type="Pfam" id="PF01391">
    <property type="entry name" value="Collagen"/>
    <property type="match status" value="2"/>
</dbReference>
<feature type="compositionally biased region" description="Gly residues" evidence="1">
    <location>
        <begin position="27"/>
        <end position="36"/>
    </location>
</feature>
<organism evidence="3 4">
    <name type="scientific">Brevibacillus laterosporus</name>
    <name type="common">Bacillus laterosporus</name>
    <dbReference type="NCBI Taxonomy" id="1465"/>
    <lineage>
        <taxon>Bacteria</taxon>
        <taxon>Bacillati</taxon>
        <taxon>Bacillota</taxon>
        <taxon>Bacilli</taxon>
        <taxon>Bacillales</taxon>
        <taxon>Paenibacillaceae</taxon>
        <taxon>Brevibacillus</taxon>
    </lineage>
</organism>
<feature type="region of interest" description="Disordered" evidence="1">
    <location>
        <begin position="22"/>
        <end position="158"/>
    </location>
</feature>
<dbReference type="InterPro" id="IPR050149">
    <property type="entry name" value="Collagen_superfamily"/>
</dbReference>
<dbReference type="PANTHER" id="PTHR24023:SF1095">
    <property type="entry name" value="EGF-LIKE DOMAIN-CONTAINING PROTEIN"/>
    <property type="match status" value="1"/>
</dbReference>
<feature type="domain" description="BclA C-terminal" evidence="2">
    <location>
        <begin position="191"/>
        <end position="310"/>
    </location>
</feature>
<sequence>MKSSNGISSSSSTFCWTFIRGKTGATGSTGGTGATGPTGETGTTGPTGGTGVTGPTGETGATGPAGETGATGPAGETGATGSAGETGTTGPTGETGTTGPTGETGATGPIGATGNTGPMGETGPTGATGATGPTGPTGATGETGATGATGITGVKGPCGPTGATGLTGATGTNISANSMTATLTPPTSPFVIFVPPEGINLPLPNNQKLDGFIAVDENRAFIVPEDGRYTLRYSITTIDSFTLITRLLRNNTVEINSSKSGGKLSDKFAAETQENLIKGDKISLQVMGENVILNFAGNGIQGAFLTIQRLE</sequence>
<dbReference type="Pfam" id="PF18573">
    <property type="entry name" value="BclA_C"/>
    <property type="match status" value="1"/>
</dbReference>
<keyword evidence="3" id="KW-0176">Collagen</keyword>
<evidence type="ECO:0000313" key="4">
    <source>
        <dbReference type="Proteomes" id="UP001077662"/>
    </source>
</evidence>
<reference evidence="3" key="1">
    <citation type="submission" date="2022-09" db="EMBL/GenBank/DDBJ databases">
        <title>Genome analysis and characterization of larvicidal activity of Brevibacillus strains.</title>
        <authorList>
            <person name="Patrusheva E.V."/>
            <person name="Izotova A.O."/>
            <person name="Toshchakov S.V."/>
            <person name="Sineoky S.P."/>
        </authorList>
    </citation>
    <scope>NUCLEOTIDE SEQUENCE</scope>
    <source>
        <strain evidence="3">VKPM_B-13247</strain>
    </source>
</reference>
<evidence type="ECO:0000313" key="3">
    <source>
        <dbReference type="EMBL" id="MCZ0809676.1"/>
    </source>
</evidence>
<proteinExistence type="predicted"/>
<dbReference type="Proteomes" id="UP001077662">
    <property type="component" value="Unassembled WGS sequence"/>
</dbReference>
<dbReference type="GO" id="GO:0031012">
    <property type="term" value="C:extracellular matrix"/>
    <property type="evidence" value="ECO:0007669"/>
    <property type="project" value="TreeGrafter"/>
</dbReference>
<feature type="compositionally biased region" description="Low complexity" evidence="1">
    <location>
        <begin position="55"/>
        <end position="158"/>
    </location>
</feature>
<name>A0AAP3DK02_BRELA</name>
<gene>
    <name evidence="3" type="ORF">O0554_22705</name>
</gene>
<dbReference type="GO" id="GO:0030020">
    <property type="term" value="F:extracellular matrix structural constituent conferring tensile strength"/>
    <property type="evidence" value="ECO:0007669"/>
    <property type="project" value="TreeGrafter"/>
</dbReference>
<dbReference type="GO" id="GO:0005615">
    <property type="term" value="C:extracellular space"/>
    <property type="evidence" value="ECO:0007669"/>
    <property type="project" value="TreeGrafter"/>
</dbReference>
<dbReference type="AlphaFoldDB" id="A0AAP3DK02"/>
<evidence type="ECO:0000256" key="1">
    <source>
        <dbReference type="SAM" id="MobiDB-lite"/>
    </source>
</evidence>
<feature type="compositionally biased region" description="Gly residues" evidence="1">
    <location>
        <begin position="45"/>
        <end position="54"/>
    </location>
</feature>